<dbReference type="Proteomes" id="UP000388235">
    <property type="component" value="Chromosome"/>
</dbReference>
<dbReference type="PANTHER" id="PTHR47505:SF1">
    <property type="entry name" value="DNA UTILIZATION PROTEIN YHGH"/>
    <property type="match status" value="1"/>
</dbReference>
<keyword evidence="2" id="KW-1185">Reference proteome</keyword>
<accession>A0A5Q2QC76</accession>
<dbReference type="KEGG" id="llp:GH975_02195"/>
<dbReference type="InterPro" id="IPR029057">
    <property type="entry name" value="PRTase-like"/>
</dbReference>
<protein>
    <recommendedName>
        <fullName evidence="3">ComF family protein</fullName>
    </recommendedName>
</protein>
<reference evidence="1 2" key="1">
    <citation type="submission" date="2019-11" db="EMBL/GenBank/DDBJ databases">
        <authorList>
            <person name="Khan S.A."/>
            <person name="Jeon C.O."/>
            <person name="Chun B.H."/>
        </authorList>
    </citation>
    <scope>NUCLEOTIDE SEQUENCE [LARGE SCALE GENOMIC DNA]</scope>
    <source>
        <strain evidence="1 2">IMCC 1097</strain>
    </source>
</reference>
<gene>
    <name evidence="1" type="ORF">GH975_02195</name>
</gene>
<dbReference type="RefSeq" id="WP_153712944.1">
    <property type="nucleotide sequence ID" value="NZ_OZ244735.1"/>
</dbReference>
<evidence type="ECO:0000313" key="1">
    <source>
        <dbReference type="EMBL" id="QGG79440.1"/>
    </source>
</evidence>
<dbReference type="InterPro" id="IPR051910">
    <property type="entry name" value="ComF/GntX_DNA_util-trans"/>
</dbReference>
<dbReference type="PANTHER" id="PTHR47505">
    <property type="entry name" value="DNA UTILIZATION PROTEIN YHGH"/>
    <property type="match status" value="1"/>
</dbReference>
<evidence type="ECO:0000313" key="2">
    <source>
        <dbReference type="Proteomes" id="UP000388235"/>
    </source>
</evidence>
<dbReference type="AlphaFoldDB" id="A0A5Q2QC76"/>
<proteinExistence type="predicted"/>
<organism evidence="1 2">
    <name type="scientific">Litorivicinus lipolyticus</name>
    <dbReference type="NCBI Taxonomy" id="418701"/>
    <lineage>
        <taxon>Bacteria</taxon>
        <taxon>Pseudomonadati</taxon>
        <taxon>Pseudomonadota</taxon>
        <taxon>Gammaproteobacteria</taxon>
        <taxon>Oceanospirillales</taxon>
        <taxon>Litorivicinaceae</taxon>
        <taxon>Litorivicinus</taxon>
    </lineage>
</organism>
<dbReference type="EMBL" id="CP045871">
    <property type="protein sequence ID" value="QGG79440.1"/>
    <property type="molecule type" value="Genomic_DNA"/>
</dbReference>
<name>A0A5Q2QC76_9GAMM</name>
<sequence>MRLTGQCPLCLGPTRHQPLCCHCRRHIRAHAQPPDTLDTSIPLGVRVFSLGPFAGALRRIVLAVKHGRDQRLNDWCGQQLAIQSRHLMRPDALTYIPSQRLSRLRRGGDTAAGLAIAIGRGRGIAVVPTLQPPWRIHSRTRHHGQRQAAKGFRYQPQPLGRLWLVDDLMASGHSLRQAHDQLSAEGHIIEAWLVIARA</sequence>
<evidence type="ECO:0008006" key="3">
    <source>
        <dbReference type="Google" id="ProtNLM"/>
    </source>
</evidence>
<dbReference type="SUPFAM" id="SSF53271">
    <property type="entry name" value="PRTase-like"/>
    <property type="match status" value="1"/>
</dbReference>
<dbReference type="OrthoDB" id="5242900at2"/>
<dbReference type="Gene3D" id="3.40.50.2020">
    <property type="match status" value="1"/>
</dbReference>